<keyword evidence="3" id="KW-1003">Cell membrane</keyword>
<evidence type="ECO:0000256" key="3">
    <source>
        <dbReference type="ARBA" id="ARBA00022475"/>
    </source>
</evidence>
<keyword evidence="5 7" id="KW-1133">Transmembrane helix</keyword>
<feature type="domain" description="ABC transmembrane type-1" evidence="8">
    <location>
        <begin position="78"/>
        <end position="271"/>
    </location>
</feature>
<dbReference type="GO" id="GO:0055085">
    <property type="term" value="P:transmembrane transport"/>
    <property type="evidence" value="ECO:0007669"/>
    <property type="project" value="InterPro"/>
</dbReference>
<dbReference type="EMBL" id="ADTV01000051">
    <property type="protein sequence ID" value="EFG83431.1"/>
    <property type="molecule type" value="Genomic_DNA"/>
</dbReference>
<dbReference type="Proteomes" id="UP000006468">
    <property type="component" value="Chromosome"/>
</dbReference>
<sequence>MGLPARTSAAGGCGMMARRAIRAGAPAIVVAQALFPLYWALVTSFRHGPALFSAIPFAMPDFSNYRVLLSDMGLWREAANSALCAGAVAMISMLLGIPAAYALGRLHFHGRRAVLAMLLGCSMLPQIAILSGLFEVICALGLYDRLGSVIFADLFFALPFTIWLLSGFFRDLPRDLDDAARLDGCGMVRRLFNIHLPLLWPGLIATGLLTVMNCWNEFLFACTFTLSDSARTLPVGIGLISAPSRFELPFGTIMAASLLATVPPIALVLLFQSRIAAGLTAGAVK</sequence>
<evidence type="ECO:0000256" key="7">
    <source>
        <dbReference type="RuleBase" id="RU363032"/>
    </source>
</evidence>
<feature type="transmembrane region" description="Helical" evidence="7">
    <location>
        <begin position="20"/>
        <end position="41"/>
    </location>
</feature>
<evidence type="ECO:0000256" key="1">
    <source>
        <dbReference type="ARBA" id="ARBA00004651"/>
    </source>
</evidence>
<dbReference type="InterPro" id="IPR000515">
    <property type="entry name" value="MetI-like"/>
</dbReference>
<accession>D5QHV6</accession>
<dbReference type="InterPro" id="IPR050901">
    <property type="entry name" value="BP-dep_ABC_trans_perm"/>
</dbReference>
<dbReference type="Gene3D" id="1.10.3720.10">
    <property type="entry name" value="MetI-like"/>
    <property type="match status" value="1"/>
</dbReference>
<feature type="transmembrane region" description="Helical" evidence="7">
    <location>
        <begin position="248"/>
        <end position="271"/>
    </location>
</feature>
<evidence type="ECO:0000256" key="2">
    <source>
        <dbReference type="ARBA" id="ARBA00022448"/>
    </source>
</evidence>
<reference evidence="9 10" key="1">
    <citation type="journal article" date="2010" name="J. Bacteriol.">
        <title>Genome sequence of a cellulose-producing bacterium, Gluconacetobacter hansenii ATCC 23769.</title>
        <authorList>
            <person name="Iyer P.R."/>
            <person name="Geib S.M."/>
            <person name="Catchmark J."/>
            <person name="Kao T.H."/>
            <person name="Tien M."/>
        </authorList>
    </citation>
    <scope>NUCLEOTIDE SEQUENCE [LARGE SCALE GENOMIC DNA]</scope>
    <source>
        <strain evidence="9 10">ATCC 23769</strain>
    </source>
</reference>
<name>D5QHV6_NOVHA</name>
<dbReference type="SUPFAM" id="SSF161098">
    <property type="entry name" value="MetI-like"/>
    <property type="match status" value="1"/>
</dbReference>
<keyword evidence="4 7" id="KW-0812">Transmembrane</keyword>
<comment type="caution">
    <text evidence="9">The sequence shown here is derived from an EMBL/GenBank/DDBJ whole genome shotgun (WGS) entry which is preliminary data.</text>
</comment>
<dbReference type="HOGENOM" id="CLU_016047_1_2_5"/>
<organism evidence="9 10">
    <name type="scientific">Novacetimonas hansenii ATCC 23769</name>
    <dbReference type="NCBI Taxonomy" id="714995"/>
    <lineage>
        <taxon>Bacteria</taxon>
        <taxon>Pseudomonadati</taxon>
        <taxon>Pseudomonadota</taxon>
        <taxon>Alphaproteobacteria</taxon>
        <taxon>Acetobacterales</taxon>
        <taxon>Acetobacteraceae</taxon>
        <taxon>Novacetimonas</taxon>
    </lineage>
</organism>
<dbReference type="PANTHER" id="PTHR32243">
    <property type="entry name" value="MALTOSE TRANSPORT SYSTEM PERMEASE-RELATED"/>
    <property type="match status" value="1"/>
</dbReference>
<dbReference type="PANTHER" id="PTHR32243:SF18">
    <property type="entry name" value="INNER MEMBRANE ABC TRANSPORTER PERMEASE PROTEIN YCJP"/>
    <property type="match status" value="1"/>
</dbReference>
<keyword evidence="6 7" id="KW-0472">Membrane</keyword>
<comment type="subcellular location">
    <subcellularLocation>
        <location evidence="1 7">Cell membrane</location>
        <topology evidence="1 7">Multi-pass membrane protein</topology>
    </subcellularLocation>
</comment>
<dbReference type="CDD" id="cd06261">
    <property type="entry name" value="TM_PBP2"/>
    <property type="match status" value="1"/>
</dbReference>
<gene>
    <name evidence="9" type="ORF">GXY_13673</name>
</gene>
<dbReference type="InterPro" id="IPR035906">
    <property type="entry name" value="MetI-like_sf"/>
</dbReference>
<comment type="similarity">
    <text evidence="7">Belongs to the binding-protein-dependent transport system permease family.</text>
</comment>
<dbReference type="PROSITE" id="PS50928">
    <property type="entry name" value="ABC_TM1"/>
    <property type="match status" value="1"/>
</dbReference>
<evidence type="ECO:0000259" key="8">
    <source>
        <dbReference type="PROSITE" id="PS50928"/>
    </source>
</evidence>
<dbReference type="AlphaFoldDB" id="D5QHV6"/>
<evidence type="ECO:0000313" key="9">
    <source>
        <dbReference type="EMBL" id="EFG83431.1"/>
    </source>
</evidence>
<protein>
    <submittedName>
        <fullName evidence="9">Putative sugar uptake ABC transporter permease protein</fullName>
    </submittedName>
</protein>
<feature type="transmembrane region" description="Helical" evidence="7">
    <location>
        <begin position="78"/>
        <end position="103"/>
    </location>
</feature>
<evidence type="ECO:0000256" key="6">
    <source>
        <dbReference type="ARBA" id="ARBA00023136"/>
    </source>
</evidence>
<evidence type="ECO:0000313" key="10">
    <source>
        <dbReference type="Proteomes" id="UP000006468"/>
    </source>
</evidence>
<keyword evidence="2 7" id="KW-0813">Transport</keyword>
<dbReference type="Pfam" id="PF00528">
    <property type="entry name" value="BPD_transp_1"/>
    <property type="match status" value="1"/>
</dbReference>
<feature type="transmembrane region" description="Helical" evidence="7">
    <location>
        <begin position="149"/>
        <end position="169"/>
    </location>
</feature>
<proteinExistence type="inferred from homology"/>
<feature type="transmembrane region" description="Helical" evidence="7">
    <location>
        <begin position="115"/>
        <end position="143"/>
    </location>
</feature>
<dbReference type="GO" id="GO:0005886">
    <property type="term" value="C:plasma membrane"/>
    <property type="evidence" value="ECO:0007669"/>
    <property type="project" value="UniProtKB-SubCell"/>
</dbReference>
<feature type="transmembrane region" description="Helical" evidence="7">
    <location>
        <begin position="190"/>
        <end position="211"/>
    </location>
</feature>
<evidence type="ECO:0000256" key="4">
    <source>
        <dbReference type="ARBA" id="ARBA00022692"/>
    </source>
</evidence>
<evidence type="ECO:0000256" key="5">
    <source>
        <dbReference type="ARBA" id="ARBA00022989"/>
    </source>
</evidence>